<feature type="transmembrane region" description="Helical" evidence="1">
    <location>
        <begin position="148"/>
        <end position="170"/>
    </location>
</feature>
<dbReference type="PANTHER" id="PTHR31414">
    <property type="entry name" value="TRANSMEMBRANE PROTEIN DDB_G0292058"/>
    <property type="match status" value="1"/>
</dbReference>
<dbReference type="AlphaFoldDB" id="A0A5J5BBQ2"/>
<dbReference type="InterPro" id="IPR040283">
    <property type="entry name" value="DDB_G0292058-like"/>
</dbReference>
<proteinExistence type="predicted"/>
<feature type="transmembrane region" description="Helical" evidence="1">
    <location>
        <begin position="286"/>
        <end position="312"/>
    </location>
</feature>
<feature type="transmembrane region" description="Helical" evidence="1">
    <location>
        <begin position="498"/>
        <end position="521"/>
    </location>
</feature>
<evidence type="ECO:0000256" key="2">
    <source>
        <dbReference type="SAM" id="SignalP"/>
    </source>
</evidence>
<name>A0A5J5BBQ2_9ASTE</name>
<feature type="signal peptide" evidence="2">
    <location>
        <begin position="1"/>
        <end position="28"/>
    </location>
</feature>
<dbReference type="PANTHER" id="PTHR31414:SF31">
    <property type="entry name" value="PROTEIN TWEETY HOMOLOG"/>
    <property type="match status" value="1"/>
</dbReference>
<evidence type="ECO:0000313" key="4">
    <source>
        <dbReference type="Proteomes" id="UP000325577"/>
    </source>
</evidence>
<dbReference type="GO" id="GO:0005886">
    <property type="term" value="C:plasma membrane"/>
    <property type="evidence" value="ECO:0007669"/>
    <property type="project" value="TreeGrafter"/>
</dbReference>
<evidence type="ECO:0000313" key="3">
    <source>
        <dbReference type="EMBL" id="KAA8540523.1"/>
    </source>
</evidence>
<evidence type="ECO:0000256" key="1">
    <source>
        <dbReference type="SAM" id="Phobius"/>
    </source>
</evidence>
<organism evidence="3 4">
    <name type="scientific">Nyssa sinensis</name>
    <dbReference type="NCBI Taxonomy" id="561372"/>
    <lineage>
        <taxon>Eukaryota</taxon>
        <taxon>Viridiplantae</taxon>
        <taxon>Streptophyta</taxon>
        <taxon>Embryophyta</taxon>
        <taxon>Tracheophyta</taxon>
        <taxon>Spermatophyta</taxon>
        <taxon>Magnoliopsida</taxon>
        <taxon>eudicotyledons</taxon>
        <taxon>Gunneridae</taxon>
        <taxon>Pentapetalae</taxon>
        <taxon>asterids</taxon>
        <taxon>Cornales</taxon>
        <taxon>Nyssaceae</taxon>
        <taxon>Nyssa</taxon>
    </lineage>
</organism>
<keyword evidence="1" id="KW-1133">Transmembrane helix</keyword>
<dbReference type="EMBL" id="CM018036">
    <property type="protein sequence ID" value="KAA8540523.1"/>
    <property type="molecule type" value="Genomic_DNA"/>
</dbReference>
<accession>A0A5J5BBQ2</accession>
<feature type="chain" id="PRO_5023942821" evidence="2">
    <location>
        <begin position="29"/>
        <end position="546"/>
    </location>
</feature>
<keyword evidence="2" id="KW-0732">Signal</keyword>
<gene>
    <name evidence="3" type="ORF">F0562_024558</name>
</gene>
<keyword evidence="1" id="KW-0812">Transmembrane</keyword>
<dbReference type="GO" id="GO:0009506">
    <property type="term" value="C:plasmodesma"/>
    <property type="evidence" value="ECO:0007669"/>
    <property type="project" value="TreeGrafter"/>
</dbReference>
<reference evidence="3 4" key="1">
    <citation type="submission" date="2019-09" db="EMBL/GenBank/DDBJ databases">
        <title>A chromosome-level genome assembly of the Chinese tupelo Nyssa sinensis.</title>
        <authorList>
            <person name="Yang X."/>
            <person name="Kang M."/>
            <person name="Yang Y."/>
            <person name="Xiong H."/>
            <person name="Wang M."/>
            <person name="Zhang Z."/>
            <person name="Wang Z."/>
            <person name="Wu H."/>
            <person name="Ma T."/>
            <person name="Liu J."/>
            <person name="Xi Z."/>
        </authorList>
    </citation>
    <scope>NUCLEOTIDE SEQUENCE [LARGE SCALE GENOMIC DNA]</scope>
    <source>
        <strain evidence="3">J267</strain>
        <tissue evidence="3">Leaf</tissue>
    </source>
</reference>
<dbReference type="Proteomes" id="UP000325577">
    <property type="component" value="Linkage Group LG13"/>
</dbReference>
<feature type="transmembrane region" description="Helical" evidence="1">
    <location>
        <begin position="260"/>
        <end position="279"/>
    </location>
</feature>
<dbReference type="OrthoDB" id="1937321at2759"/>
<protein>
    <submittedName>
        <fullName evidence="3">Uncharacterized protein</fullName>
    </submittedName>
</protein>
<keyword evidence="4" id="KW-1185">Reference proteome</keyword>
<sequence>MFRTKSHWFLLLPTLILISTTFLSFSHGASQYHHLQTVHIPGTIDESEYGVVSWGVKRSVLEDNGGKTTLILAPERTRRKDPLNDFKYYTGGWNTSEEHYISSVFFTATPLFLIAAIWFLGFGLCLLLLCLCFCCCQRRNYGYSRTAYALSLIFLSFFTIAAIVGCVVLYKGQEKFHDSTRDTLDYVVHQADSTVKNLRSVSDYLAAAKQVGVDQIFLPPDVRNNIDEVDTMINESASTLEHETRTHSDTIQKVLDSVRVALIIIAAVMLLVAFLGFLFSVLGMQCLVYILVIIGWILVAGTFILCGIFLVIHNVVGDTCVAMDQWIQNPTAHTALDDILPCVDNSTAQETLSESKDVTFQLVGMVNQIITNVSNINALPIAGPLYYNQSGPLVPVLCNPFNSDKTDHICAAGEVDFSNATQVWKKYVCQVSDSNICTTVGRLTPEMYDQMTSAVNVSYGLNHYGPFLVDLLDCTFVRETFIGIKDHYCPNLRKYCKWIYIGLDMVSAAVMLSLIFWVLYARERRHRKYTKLTDAAYAQDSFEKGS</sequence>
<keyword evidence="1" id="KW-0472">Membrane</keyword>
<feature type="transmembrane region" description="Helical" evidence="1">
    <location>
        <begin position="111"/>
        <end position="136"/>
    </location>
</feature>